<evidence type="ECO:0000313" key="3">
    <source>
        <dbReference type="Proteomes" id="UP000298154"/>
    </source>
</evidence>
<reference evidence="2 3" key="1">
    <citation type="submission" date="2019-03" db="EMBL/GenBank/DDBJ databases">
        <title>Genomics of glacier-inhabiting Cryobacterium strains.</title>
        <authorList>
            <person name="Liu Q."/>
            <person name="Xin Y.-H."/>
        </authorList>
    </citation>
    <scope>NUCLEOTIDE SEQUENCE [LARGE SCALE GENOMIC DNA]</scope>
    <source>
        <strain evidence="2 3">Sr36</strain>
    </source>
</reference>
<keyword evidence="1" id="KW-0472">Membrane</keyword>
<dbReference type="Proteomes" id="UP000298154">
    <property type="component" value="Unassembled WGS sequence"/>
</dbReference>
<comment type="caution">
    <text evidence="2">The sequence shown here is derived from an EMBL/GenBank/DDBJ whole genome shotgun (WGS) entry which is preliminary data.</text>
</comment>
<organism evidence="2 3">
    <name type="scientific">Cryobacterium ruanii</name>
    <dbReference type="NCBI Taxonomy" id="1259197"/>
    <lineage>
        <taxon>Bacteria</taxon>
        <taxon>Bacillati</taxon>
        <taxon>Actinomycetota</taxon>
        <taxon>Actinomycetes</taxon>
        <taxon>Micrococcales</taxon>
        <taxon>Microbacteriaceae</taxon>
        <taxon>Cryobacterium</taxon>
    </lineage>
</organism>
<evidence type="ECO:0000256" key="1">
    <source>
        <dbReference type="SAM" id="Phobius"/>
    </source>
</evidence>
<dbReference type="EMBL" id="SOHK01000024">
    <property type="protein sequence ID" value="TFD63060.1"/>
    <property type="molecule type" value="Genomic_DNA"/>
</dbReference>
<keyword evidence="1" id="KW-0812">Transmembrane</keyword>
<accession>A0A4R9AJU0</accession>
<dbReference type="RefSeq" id="WP_134556922.1">
    <property type="nucleotide sequence ID" value="NZ_SOHK01000024.1"/>
</dbReference>
<name>A0A4R9AJU0_9MICO</name>
<proteinExistence type="predicted"/>
<dbReference type="AlphaFoldDB" id="A0A4R9AJU0"/>
<keyword evidence="3" id="KW-1185">Reference proteome</keyword>
<keyword evidence="1" id="KW-1133">Transmembrane helix</keyword>
<gene>
    <name evidence="2" type="ORF">E3T47_15430</name>
</gene>
<feature type="transmembrane region" description="Helical" evidence="1">
    <location>
        <begin position="12"/>
        <end position="29"/>
    </location>
</feature>
<protein>
    <submittedName>
        <fullName evidence="2">Uncharacterized protein</fullName>
    </submittedName>
</protein>
<evidence type="ECO:0000313" key="2">
    <source>
        <dbReference type="EMBL" id="TFD63060.1"/>
    </source>
</evidence>
<sequence>MPRLDLRHGDNDMSIGILLVLAALYLVLLRRFILRRRRIAQGLPVSAPWHFPAWLRARVPRWVRRRFARRPRWPRRIRSARWPRRTRPGPP</sequence>